<feature type="domain" description="Reverse transcriptase" evidence="1">
    <location>
        <begin position="91"/>
        <end position="219"/>
    </location>
</feature>
<dbReference type="Proteomes" id="UP000515154">
    <property type="component" value="Unplaced"/>
</dbReference>
<accession>A0A6P7U025</accession>
<sequence length="219" mass="24197">MKSLGNINAELSPGGAWAETMKGILLAADEAIGLRSQRIHHSSQPTYHHREVSTAIAKLKNGRSSGPDGINSELFKYGPPALTDKLAELLNGMFMKKEFLGLDSGLLIPIQKPNKQAGPVENLRPIILLNTLRKLLGLVTLNRIREQVDNYLSPSHSGFRTGRSTADAVWAHKWYCAITQRYKSATTVLGIDLSRAFDTVRRGLLLKILEQFLDPDSII</sequence>
<dbReference type="RefSeq" id="XP_029657388.1">
    <property type="nucleotide sequence ID" value="XM_029801528.1"/>
</dbReference>
<dbReference type="InterPro" id="IPR000477">
    <property type="entry name" value="RT_dom"/>
</dbReference>
<gene>
    <name evidence="3" type="primary">LOC115231516</name>
</gene>
<organism evidence="2 3">
    <name type="scientific">Octopus sinensis</name>
    <name type="common">East Asian common octopus</name>
    <dbReference type="NCBI Taxonomy" id="2607531"/>
    <lineage>
        <taxon>Eukaryota</taxon>
        <taxon>Metazoa</taxon>
        <taxon>Spiralia</taxon>
        <taxon>Lophotrochozoa</taxon>
        <taxon>Mollusca</taxon>
        <taxon>Cephalopoda</taxon>
        <taxon>Coleoidea</taxon>
        <taxon>Octopodiformes</taxon>
        <taxon>Octopoda</taxon>
        <taxon>Incirrata</taxon>
        <taxon>Octopodidae</taxon>
        <taxon>Octopus</taxon>
    </lineage>
</organism>
<dbReference type="PANTHER" id="PTHR19446">
    <property type="entry name" value="REVERSE TRANSCRIPTASES"/>
    <property type="match status" value="1"/>
</dbReference>
<evidence type="ECO:0000259" key="1">
    <source>
        <dbReference type="PROSITE" id="PS50878"/>
    </source>
</evidence>
<keyword evidence="2" id="KW-1185">Reference proteome</keyword>
<name>A0A6P7U025_9MOLL</name>
<reference evidence="3" key="1">
    <citation type="submission" date="2025-08" db="UniProtKB">
        <authorList>
            <consortium name="RefSeq"/>
        </authorList>
    </citation>
    <scope>IDENTIFICATION</scope>
</reference>
<dbReference type="KEGG" id="osn:115231516"/>
<dbReference type="PROSITE" id="PS50878">
    <property type="entry name" value="RT_POL"/>
    <property type="match status" value="1"/>
</dbReference>
<dbReference type="Pfam" id="PF00078">
    <property type="entry name" value="RVT_1"/>
    <property type="match status" value="1"/>
</dbReference>
<protein>
    <submittedName>
        <fullName evidence="3">Uncharacterized protein LOC115231516</fullName>
    </submittedName>
</protein>
<proteinExistence type="predicted"/>
<evidence type="ECO:0000313" key="3">
    <source>
        <dbReference type="RefSeq" id="XP_029657388.1"/>
    </source>
</evidence>
<dbReference type="AlphaFoldDB" id="A0A6P7U025"/>
<evidence type="ECO:0000313" key="2">
    <source>
        <dbReference type="Proteomes" id="UP000515154"/>
    </source>
</evidence>